<dbReference type="PANTHER" id="PTHR33130">
    <property type="entry name" value="PUTATIVE (DUF1639)-RELATED"/>
    <property type="match status" value="1"/>
</dbReference>
<dbReference type="PANTHER" id="PTHR33130:SF43">
    <property type="entry name" value="OS01G0688600 PROTEIN"/>
    <property type="match status" value="1"/>
</dbReference>
<sequence>MMRTRPLHNFSLPSSWGNQKFLRCIKVDSDGEFISSSSHLRSSPSADSSSPIGFKSKSNADDDEEIEEEVRAKLLIHLRTTSNKEEENSAAVRPWNLRTRRAACTAPKNSSSSSSPQKVEISNPSPNLRLRGMAAAAMSQGVEKKKKERRRDLLKTLTREEIKEDFFMMTGNNPSRRPKKRAKIVQKQIDNLYPGLYLTEITLDTYKVPDEIVETKKEVCCGNLYVDMLCGSGSCADLVEKVFECFLEKQQLSTDHKCVPATVVDAYFCRCKDVFVEWCSMIQCQLPNGLAVEAA</sequence>
<gene>
    <name evidence="2" type="ORF">IFM89_039743</name>
</gene>
<evidence type="ECO:0000256" key="1">
    <source>
        <dbReference type="SAM" id="MobiDB-lite"/>
    </source>
</evidence>
<feature type="compositionally biased region" description="Low complexity" evidence="1">
    <location>
        <begin position="35"/>
        <end position="50"/>
    </location>
</feature>
<feature type="compositionally biased region" description="Polar residues" evidence="1">
    <location>
        <begin position="116"/>
        <end position="126"/>
    </location>
</feature>
<feature type="region of interest" description="Disordered" evidence="1">
    <location>
        <begin position="82"/>
        <end position="129"/>
    </location>
</feature>
<evidence type="ECO:0000313" key="3">
    <source>
        <dbReference type="Proteomes" id="UP000631114"/>
    </source>
</evidence>
<dbReference type="OrthoDB" id="769821at2759"/>
<reference evidence="2 3" key="1">
    <citation type="submission" date="2020-10" db="EMBL/GenBank/DDBJ databases">
        <title>The Coptis chinensis genome and diversification of protoberbering-type alkaloids.</title>
        <authorList>
            <person name="Wang B."/>
            <person name="Shu S."/>
            <person name="Song C."/>
            <person name="Liu Y."/>
        </authorList>
    </citation>
    <scope>NUCLEOTIDE SEQUENCE [LARGE SCALE GENOMIC DNA]</scope>
    <source>
        <strain evidence="2">HL-2020</strain>
        <tissue evidence="2">Leaf</tissue>
    </source>
</reference>
<name>A0A835GVS8_9MAGN</name>
<keyword evidence="3" id="KW-1185">Reference proteome</keyword>
<evidence type="ECO:0000313" key="2">
    <source>
        <dbReference type="EMBL" id="KAF9587057.1"/>
    </source>
</evidence>
<dbReference type="EMBL" id="JADFTS010000056">
    <property type="protein sequence ID" value="KAF9587057.1"/>
    <property type="molecule type" value="Genomic_DNA"/>
</dbReference>
<protein>
    <submittedName>
        <fullName evidence="2">Uncharacterized protein</fullName>
    </submittedName>
</protein>
<dbReference type="Proteomes" id="UP000631114">
    <property type="component" value="Unassembled WGS sequence"/>
</dbReference>
<dbReference type="InterPro" id="IPR012438">
    <property type="entry name" value="DUF1639"/>
</dbReference>
<comment type="caution">
    <text evidence="2">The sequence shown here is derived from an EMBL/GenBank/DDBJ whole genome shotgun (WGS) entry which is preliminary data.</text>
</comment>
<organism evidence="2 3">
    <name type="scientific">Coptis chinensis</name>
    <dbReference type="NCBI Taxonomy" id="261450"/>
    <lineage>
        <taxon>Eukaryota</taxon>
        <taxon>Viridiplantae</taxon>
        <taxon>Streptophyta</taxon>
        <taxon>Embryophyta</taxon>
        <taxon>Tracheophyta</taxon>
        <taxon>Spermatophyta</taxon>
        <taxon>Magnoliopsida</taxon>
        <taxon>Ranunculales</taxon>
        <taxon>Ranunculaceae</taxon>
        <taxon>Coptidoideae</taxon>
        <taxon>Coptis</taxon>
    </lineage>
</organism>
<dbReference type="Pfam" id="PF07797">
    <property type="entry name" value="DUF1639"/>
    <property type="match status" value="1"/>
</dbReference>
<dbReference type="AlphaFoldDB" id="A0A835GVS8"/>
<proteinExistence type="predicted"/>
<accession>A0A835GVS8</accession>
<feature type="region of interest" description="Disordered" evidence="1">
    <location>
        <begin position="34"/>
        <end position="66"/>
    </location>
</feature>